<dbReference type="AlphaFoldDB" id="A0A2M8PZ71"/>
<dbReference type="Gene3D" id="1.10.10.10">
    <property type="entry name" value="Winged helix-like DNA-binding domain superfamily/Winged helix DNA-binding domain"/>
    <property type="match status" value="1"/>
</dbReference>
<keyword evidence="4 7" id="KW-0238">DNA-binding</keyword>
<evidence type="ECO:0000313" key="11">
    <source>
        <dbReference type="EMBL" id="PJF42856.1"/>
    </source>
</evidence>
<proteinExistence type="predicted"/>
<protein>
    <submittedName>
        <fullName evidence="11">DNA-binding response regulator</fullName>
    </submittedName>
</protein>
<dbReference type="FunFam" id="3.40.50.2300:FF:000001">
    <property type="entry name" value="DNA-binding response regulator PhoB"/>
    <property type="match status" value="1"/>
</dbReference>
<accession>A0A2M8PZ71</accession>
<feature type="domain" description="OmpR/PhoB-type" evidence="9">
    <location>
        <begin position="126"/>
        <end position="227"/>
    </location>
</feature>
<gene>
    <name evidence="10" type="ORF">CUN49_02120</name>
    <name evidence="11" type="ORF">CUN50_02350</name>
</gene>
<evidence type="ECO:0000256" key="1">
    <source>
        <dbReference type="ARBA" id="ARBA00022553"/>
    </source>
</evidence>
<feature type="domain" description="Response regulatory" evidence="8">
    <location>
        <begin position="4"/>
        <end position="117"/>
    </location>
</feature>
<evidence type="ECO:0000259" key="8">
    <source>
        <dbReference type="PROSITE" id="PS50110"/>
    </source>
</evidence>
<dbReference type="Gene3D" id="3.40.50.2300">
    <property type="match status" value="1"/>
</dbReference>
<keyword evidence="2" id="KW-0902">Two-component regulatory system</keyword>
<accession>A0A2M8PHS8</accession>
<dbReference type="SUPFAM" id="SSF52172">
    <property type="entry name" value="CheY-like"/>
    <property type="match status" value="1"/>
</dbReference>
<evidence type="ECO:0000256" key="5">
    <source>
        <dbReference type="ARBA" id="ARBA00023163"/>
    </source>
</evidence>
<feature type="modified residue" description="4-aspartylphosphate" evidence="6">
    <location>
        <position position="53"/>
    </location>
</feature>
<evidence type="ECO:0000256" key="6">
    <source>
        <dbReference type="PROSITE-ProRule" id="PRU00169"/>
    </source>
</evidence>
<dbReference type="PANTHER" id="PTHR48111:SF1">
    <property type="entry name" value="TWO-COMPONENT RESPONSE REGULATOR ORR33"/>
    <property type="match status" value="1"/>
</dbReference>
<sequence length="228" mass="26424">MPEKILVIDDDETTVQLISILLERRGYEVIKAYRAEEGLRKAYRSHPDLVLLDIMMPDMDGWEVCRRLRELSDVPIVFISARSEIRDVVKGLEMGADDYIIKPYDNDELVARVRAHLRRSPGPAVSEELVFDGGQFRVNFLNREVRVKNRVVHLTPKEFNLLGVLVRNAGRVITRTDLVREAWGPEYADAIDSLKLYIHYLRQKIETDPQRPEYILTSRGVGYRFASR</sequence>
<dbReference type="InterPro" id="IPR001789">
    <property type="entry name" value="Sig_transdc_resp-reg_receiver"/>
</dbReference>
<name>A0A2M8PZ71_9CHLR</name>
<dbReference type="GO" id="GO:0000156">
    <property type="term" value="F:phosphorelay response regulator activity"/>
    <property type="evidence" value="ECO:0007669"/>
    <property type="project" value="TreeGrafter"/>
</dbReference>
<evidence type="ECO:0000256" key="3">
    <source>
        <dbReference type="ARBA" id="ARBA00023015"/>
    </source>
</evidence>
<evidence type="ECO:0000256" key="2">
    <source>
        <dbReference type="ARBA" id="ARBA00023012"/>
    </source>
</evidence>
<dbReference type="CDD" id="cd00383">
    <property type="entry name" value="trans_reg_C"/>
    <property type="match status" value="1"/>
</dbReference>
<dbReference type="PROSITE" id="PS50110">
    <property type="entry name" value="RESPONSE_REGULATORY"/>
    <property type="match status" value="1"/>
</dbReference>
<dbReference type="GO" id="GO:0006355">
    <property type="term" value="P:regulation of DNA-templated transcription"/>
    <property type="evidence" value="ECO:0007669"/>
    <property type="project" value="InterPro"/>
</dbReference>
<dbReference type="Proteomes" id="UP000229681">
    <property type="component" value="Unassembled WGS sequence"/>
</dbReference>
<organism evidence="11 12">
    <name type="scientific">Candidatus Thermofonsia Clade 1 bacterium</name>
    <dbReference type="NCBI Taxonomy" id="2364210"/>
    <lineage>
        <taxon>Bacteria</taxon>
        <taxon>Bacillati</taxon>
        <taxon>Chloroflexota</taxon>
        <taxon>Candidatus Thermofontia</taxon>
        <taxon>Candidatus Thermofonsia Clade 1</taxon>
    </lineage>
</organism>
<dbReference type="Pfam" id="PF00486">
    <property type="entry name" value="Trans_reg_C"/>
    <property type="match status" value="1"/>
</dbReference>
<dbReference type="Pfam" id="PF00072">
    <property type="entry name" value="Response_reg"/>
    <property type="match status" value="1"/>
</dbReference>
<evidence type="ECO:0000313" key="10">
    <source>
        <dbReference type="EMBL" id="PJF37103.1"/>
    </source>
</evidence>
<evidence type="ECO:0000313" key="12">
    <source>
        <dbReference type="Proteomes" id="UP000228947"/>
    </source>
</evidence>
<dbReference type="InterPro" id="IPR001867">
    <property type="entry name" value="OmpR/PhoB-type_DNA-bd"/>
</dbReference>
<dbReference type="Proteomes" id="UP000228947">
    <property type="component" value="Unassembled WGS sequence"/>
</dbReference>
<evidence type="ECO:0000259" key="9">
    <source>
        <dbReference type="PROSITE" id="PS51755"/>
    </source>
</evidence>
<feature type="DNA-binding region" description="OmpR/PhoB-type" evidence="7">
    <location>
        <begin position="126"/>
        <end position="227"/>
    </location>
</feature>
<dbReference type="InterPro" id="IPR036388">
    <property type="entry name" value="WH-like_DNA-bd_sf"/>
</dbReference>
<dbReference type="GO" id="GO:0005829">
    <property type="term" value="C:cytosol"/>
    <property type="evidence" value="ECO:0007669"/>
    <property type="project" value="TreeGrafter"/>
</dbReference>
<keyword evidence="5" id="KW-0804">Transcription</keyword>
<dbReference type="PANTHER" id="PTHR48111">
    <property type="entry name" value="REGULATOR OF RPOS"/>
    <property type="match status" value="1"/>
</dbReference>
<evidence type="ECO:0000256" key="7">
    <source>
        <dbReference type="PROSITE-ProRule" id="PRU01091"/>
    </source>
</evidence>
<comment type="caution">
    <text evidence="11">The sequence shown here is derived from an EMBL/GenBank/DDBJ whole genome shotgun (WGS) entry which is preliminary data.</text>
</comment>
<dbReference type="PROSITE" id="PS51755">
    <property type="entry name" value="OMPR_PHOB"/>
    <property type="match status" value="1"/>
</dbReference>
<dbReference type="InterPro" id="IPR039420">
    <property type="entry name" value="WalR-like"/>
</dbReference>
<dbReference type="InterPro" id="IPR011006">
    <property type="entry name" value="CheY-like_superfamily"/>
</dbReference>
<keyword evidence="1 6" id="KW-0597">Phosphoprotein</keyword>
<evidence type="ECO:0000313" key="13">
    <source>
        <dbReference type="Proteomes" id="UP000229681"/>
    </source>
</evidence>
<reference evidence="12 13" key="1">
    <citation type="submission" date="2017-11" db="EMBL/GenBank/DDBJ databases">
        <title>Evolution of Phototrophy in the Chloroflexi Phylum Driven by Horizontal Gene Transfer.</title>
        <authorList>
            <person name="Ward L.M."/>
            <person name="Hemp J."/>
            <person name="Shih P.M."/>
            <person name="Mcglynn S.E."/>
            <person name="Fischer W."/>
        </authorList>
    </citation>
    <scope>NUCLEOTIDE SEQUENCE [LARGE SCALE GENOMIC DNA]</scope>
    <source>
        <strain evidence="11">CP1_1M</strain>
        <strain evidence="10">JP3_13</strain>
    </source>
</reference>
<dbReference type="Gene3D" id="6.10.250.690">
    <property type="match status" value="1"/>
</dbReference>
<dbReference type="SMART" id="SM00448">
    <property type="entry name" value="REC"/>
    <property type="match status" value="1"/>
</dbReference>
<dbReference type="GO" id="GO:0032993">
    <property type="term" value="C:protein-DNA complex"/>
    <property type="evidence" value="ECO:0007669"/>
    <property type="project" value="TreeGrafter"/>
</dbReference>
<dbReference type="SMART" id="SM00862">
    <property type="entry name" value="Trans_reg_C"/>
    <property type="match status" value="1"/>
</dbReference>
<dbReference type="EMBL" id="PGTM01000015">
    <property type="protein sequence ID" value="PJF37103.1"/>
    <property type="molecule type" value="Genomic_DNA"/>
</dbReference>
<dbReference type="EMBL" id="PGTL01000007">
    <property type="protein sequence ID" value="PJF42856.1"/>
    <property type="molecule type" value="Genomic_DNA"/>
</dbReference>
<dbReference type="CDD" id="cd17574">
    <property type="entry name" value="REC_OmpR"/>
    <property type="match status" value="1"/>
</dbReference>
<keyword evidence="3" id="KW-0805">Transcription regulation</keyword>
<dbReference type="GO" id="GO:0000976">
    <property type="term" value="F:transcription cis-regulatory region binding"/>
    <property type="evidence" value="ECO:0007669"/>
    <property type="project" value="TreeGrafter"/>
</dbReference>
<evidence type="ECO:0000256" key="4">
    <source>
        <dbReference type="ARBA" id="ARBA00023125"/>
    </source>
</evidence>